<accession>A0A915KFX7</accession>
<reference evidence="2" key="1">
    <citation type="submission" date="2022-11" db="UniProtKB">
        <authorList>
            <consortium name="WormBaseParasite"/>
        </authorList>
    </citation>
    <scope>IDENTIFICATION</scope>
</reference>
<keyword evidence="1" id="KW-1185">Reference proteome</keyword>
<dbReference type="WBParaSite" id="nRc.2.0.1.t36874-RA">
    <property type="protein sequence ID" value="nRc.2.0.1.t36874-RA"/>
    <property type="gene ID" value="nRc.2.0.1.g36874"/>
</dbReference>
<dbReference type="Proteomes" id="UP000887565">
    <property type="component" value="Unplaced"/>
</dbReference>
<evidence type="ECO:0000313" key="1">
    <source>
        <dbReference type="Proteomes" id="UP000887565"/>
    </source>
</evidence>
<organism evidence="1 2">
    <name type="scientific">Romanomermis culicivorax</name>
    <name type="common">Nematode worm</name>
    <dbReference type="NCBI Taxonomy" id="13658"/>
    <lineage>
        <taxon>Eukaryota</taxon>
        <taxon>Metazoa</taxon>
        <taxon>Ecdysozoa</taxon>
        <taxon>Nematoda</taxon>
        <taxon>Enoplea</taxon>
        <taxon>Dorylaimia</taxon>
        <taxon>Mermithida</taxon>
        <taxon>Mermithoidea</taxon>
        <taxon>Mermithidae</taxon>
        <taxon>Romanomermis</taxon>
    </lineage>
</organism>
<dbReference type="AlphaFoldDB" id="A0A915KFX7"/>
<evidence type="ECO:0000313" key="2">
    <source>
        <dbReference type="WBParaSite" id="nRc.2.0.1.t36874-RA"/>
    </source>
</evidence>
<proteinExistence type="predicted"/>
<name>A0A915KFX7_ROMCU</name>
<sequence>TKDRRQGQVNVESKEQHSTSLCNAVQQDWTSTIGDGLPYGPYCMTYGSANGATSEESNAVNDAISARPKCWRLPVRGTFTDVLLSWTLHPQQCQLPGPTS</sequence>
<protein>
    <submittedName>
        <fullName evidence="2">Uncharacterized protein</fullName>
    </submittedName>
</protein>